<dbReference type="Pfam" id="PF07478">
    <property type="entry name" value="Dala_Dala_lig_C"/>
    <property type="match status" value="1"/>
</dbReference>
<dbReference type="Gene3D" id="3.40.50.20">
    <property type="match status" value="1"/>
</dbReference>
<keyword evidence="9 14" id="KW-0067">ATP-binding</keyword>
<keyword evidence="11" id="KW-0573">Peptidoglycan synthesis</keyword>
<evidence type="ECO:0000256" key="2">
    <source>
        <dbReference type="ARBA" id="ARBA00001946"/>
    </source>
</evidence>
<evidence type="ECO:0000256" key="14">
    <source>
        <dbReference type="PROSITE-ProRule" id="PRU00409"/>
    </source>
</evidence>
<evidence type="ECO:0000256" key="10">
    <source>
        <dbReference type="ARBA" id="ARBA00022960"/>
    </source>
</evidence>
<dbReference type="KEGG" id="saci:Sinac_6203"/>
<dbReference type="PROSITE" id="PS00844">
    <property type="entry name" value="DALA_DALA_LIGASE_2"/>
    <property type="match status" value="1"/>
</dbReference>
<dbReference type="GO" id="GO:0008716">
    <property type="term" value="F:D-alanine-D-alanine ligase activity"/>
    <property type="evidence" value="ECO:0007669"/>
    <property type="project" value="UniProtKB-EC"/>
</dbReference>
<dbReference type="GO" id="GO:0046872">
    <property type="term" value="F:metal ion binding"/>
    <property type="evidence" value="ECO:0007669"/>
    <property type="project" value="InterPro"/>
</dbReference>
<dbReference type="GO" id="GO:0009252">
    <property type="term" value="P:peptidoglycan biosynthetic process"/>
    <property type="evidence" value="ECO:0007669"/>
    <property type="project" value="UniProtKB-KW"/>
</dbReference>
<evidence type="ECO:0000256" key="12">
    <source>
        <dbReference type="ARBA" id="ARBA00023316"/>
    </source>
</evidence>
<evidence type="ECO:0000256" key="11">
    <source>
        <dbReference type="ARBA" id="ARBA00022984"/>
    </source>
</evidence>
<reference evidence="16 17" key="1">
    <citation type="submission" date="2012-02" db="EMBL/GenBank/DDBJ databases">
        <title>Complete sequence of chromosome of Singulisphaera acidiphila DSM 18658.</title>
        <authorList>
            <consortium name="US DOE Joint Genome Institute (JGI-PGF)"/>
            <person name="Lucas S."/>
            <person name="Copeland A."/>
            <person name="Lapidus A."/>
            <person name="Glavina del Rio T."/>
            <person name="Dalin E."/>
            <person name="Tice H."/>
            <person name="Bruce D."/>
            <person name="Goodwin L."/>
            <person name="Pitluck S."/>
            <person name="Peters L."/>
            <person name="Ovchinnikova G."/>
            <person name="Chertkov O."/>
            <person name="Kyrpides N."/>
            <person name="Mavromatis K."/>
            <person name="Ivanova N."/>
            <person name="Brettin T."/>
            <person name="Detter J.C."/>
            <person name="Han C."/>
            <person name="Larimer F."/>
            <person name="Land M."/>
            <person name="Hauser L."/>
            <person name="Markowitz V."/>
            <person name="Cheng J.-F."/>
            <person name="Hugenholtz P."/>
            <person name="Woyke T."/>
            <person name="Wu D."/>
            <person name="Tindall B."/>
            <person name="Pomrenke H."/>
            <person name="Brambilla E."/>
            <person name="Klenk H.-P."/>
            <person name="Eisen J.A."/>
        </authorList>
    </citation>
    <scope>NUCLEOTIDE SEQUENCE [LARGE SCALE GENOMIC DNA]</scope>
    <source>
        <strain evidence="17">ATCC BAA-1392 / DSM 18658 / VKM B-2454 / MOB10</strain>
    </source>
</reference>
<comment type="similarity">
    <text evidence="4">Belongs to the D-alanine--D-alanine ligase family.</text>
</comment>
<evidence type="ECO:0000256" key="1">
    <source>
        <dbReference type="ARBA" id="ARBA00001936"/>
    </source>
</evidence>
<dbReference type="PANTHER" id="PTHR23132:SF23">
    <property type="entry name" value="D-ALANINE--D-ALANINE LIGASE B"/>
    <property type="match status" value="1"/>
</dbReference>
<evidence type="ECO:0000256" key="9">
    <source>
        <dbReference type="ARBA" id="ARBA00022840"/>
    </source>
</evidence>
<dbReference type="Proteomes" id="UP000010798">
    <property type="component" value="Chromosome"/>
</dbReference>
<keyword evidence="6" id="KW-0963">Cytoplasm</keyword>
<dbReference type="InterPro" id="IPR011095">
    <property type="entry name" value="Dala_Dala_lig_C"/>
</dbReference>
<proteinExistence type="inferred from homology"/>
<keyword evidence="17" id="KW-1185">Reference proteome</keyword>
<evidence type="ECO:0000259" key="15">
    <source>
        <dbReference type="PROSITE" id="PS50975"/>
    </source>
</evidence>
<keyword evidence="7 16" id="KW-0436">Ligase</keyword>
<dbReference type="HOGENOM" id="CLU_039268_2_1_0"/>
<sequence>MRIGIAFDLVPVVASADGPDDRYEEFDKPQTIEALAEVLRADGHDVVLLGDGRALLHRVLADPPDFVWNLAEGEGTGRNREARVPAVLEMLGIPYSGSDPLTLAAALDKGVAKRLVADSVAVPQGVACAAGLSSTQVKSLLRTSKVTEGSHQWIVKPCFEGSSKGIRARCLADTHDEVIELYQVLSRDYGQPVLIEEFIAGEEVTVGIVGNGDGAEVIGAMKIRPKTPNDRFVYSIEVKRDWDDRVEYQTPAQLAPSVMTSLIRSALGSYEALGCRDLARIDFRIRDGVPYFIEANPLPGLAPDWSDLIILARGMGIGYADLIRKVLRVALTRAGLASASSAGVSS</sequence>
<dbReference type="EC" id="6.3.2.4" evidence="5"/>
<comment type="catalytic activity">
    <reaction evidence="13">
        <text>2 D-alanine + ATP = D-alanyl-D-alanine + ADP + phosphate + H(+)</text>
        <dbReference type="Rhea" id="RHEA:11224"/>
        <dbReference type="ChEBI" id="CHEBI:15378"/>
        <dbReference type="ChEBI" id="CHEBI:30616"/>
        <dbReference type="ChEBI" id="CHEBI:43474"/>
        <dbReference type="ChEBI" id="CHEBI:57416"/>
        <dbReference type="ChEBI" id="CHEBI:57822"/>
        <dbReference type="ChEBI" id="CHEBI:456216"/>
        <dbReference type="EC" id="6.3.2.4"/>
    </reaction>
</comment>
<protein>
    <recommendedName>
        <fullName evidence="5">D-alanine--D-alanine ligase</fullName>
        <ecNumber evidence="5">6.3.2.4</ecNumber>
    </recommendedName>
</protein>
<feature type="domain" description="ATP-grasp" evidence="15">
    <location>
        <begin position="118"/>
        <end position="328"/>
    </location>
</feature>
<dbReference type="InterPro" id="IPR000291">
    <property type="entry name" value="D-Ala_lig_Van_CS"/>
</dbReference>
<dbReference type="GO" id="GO:0005737">
    <property type="term" value="C:cytoplasm"/>
    <property type="evidence" value="ECO:0007669"/>
    <property type="project" value="UniProtKB-SubCell"/>
</dbReference>
<dbReference type="EMBL" id="CP003364">
    <property type="protein sequence ID" value="AGA30301.1"/>
    <property type="molecule type" value="Genomic_DNA"/>
</dbReference>
<evidence type="ECO:0000256" key="7">
    <source>
        <dbReference type="ARBA" id="ARBA00022598"/>
    </source>
</evidence>
<dbReference type="GO" id="GO:0008360">
    <property type="term" value="P:regulation of cell shape"/>
    <property type="evidence" value="ECO:0007669"/>
    <property type="project" value="UniProtKB-KW"/>
</dbReference>
<dbReference type="eggNOG" id="COG1181">
    <property type="taxonomic scope" value="Bacteria"/>
</dbReference>
<keyword evidence="8 14" id="KW-0547">Nucleotide-binding</keyword>
<evidence type="ECO:0000256" key="8">
    <source>
        <dbReference type="ARBA" id="ARBA00022741"/>
    </source>
</evidence>
<name>L0DNN4_SINAD</name>
<dbReference type="RefSeq" id="WP_015249387.1">
    <property type="nucleotide sequence ID" value="NC_019892.1"/>
</dbReference>
<accession>L0DNN4</accession>
<dbReference type="InterPro" id="IPR016185">
    <property type="entry name" value="PreATP-grasp_dom_sf"/>
</dbReference>
<evidence type="ECO:0000313" key="17">
    <source>
        <dbReference type="Proteomes" id="UP000010798"/>
    </source>
</evidence>
<evidence type="ECO:0000256" key="5">
    <source>
        <dbReference type="ARBA" id="ARBA00012216"/>
    </source>
</evidence>
<gene>
    <name evidence="16" type="ordered locus">Sinac_6203</name>
</gene>
<dbReference type="SUPFAM" id="SSF52440">
    <property type="entry name" value="PreATP-grasp domain"/>
    <property type="match status" value="1"/>
</dbReference>
<keyword evidence="10" id="KW-0133">Cell shape</keyword>
<dbReference type="PANTHER" id="PTHR23132">
    <property type="entry name" value="D-ALANINE--D-ALANINE LIGASE"/>
    <property type="match status" value="1"/>
</dbReference>
<comment type="subcellular location">
    <subcellularLocation>
        <location evidence="3">Cytoplasm</location>
    </subcellularLocation>
</comment>
<comment type="cofactor">
    <cofactor evidence="1">
        <name>Mn(2+)</name>
        <dbReference type="ChEBI" id="CHEBI:29035"/>
    </cofactor>
</comment>
<dbReference type="PROSITE" id="PS50975">
    <property type="entry name" value="ATP_GRASP"/>
    <property type="match status" value="1"/>
</dbReference>
<dbReference type="SUPFAM" id="SSF56059">
    <property type="entry name" value="Glutathione synthetase ATP-binding domain-like"/>
    <property type="match status" value="1"/>
</dbReference>
<dbReference type="STRING" id="886293.Sinac_6203"/>
<evidence type="ECO:0000256" key="6">
    <source>
        <dbReference type="ARBA" id="ARBA00022490"/>
    </source>
</evidence>
<evidence type="ECO:0000256" key="4">
    <source>
        <dbReference type="ARBA" id="ARBA00010871"/>
    </source>
</evidence>
<dbReference type="AlphaFoldDB" id="L0DNN4"/>
<comment type="cofactor">
    <cofactor evidence="2">
        <name>Mg(2+)</name>
        <dbReference type="ChEBI" id="CHEBI:18420"/>
    </cofactor>
</comment>
<keyword evidence="12" id="KW-0961">Cell wall biogenesis/degradation</keyword>
<evidence type="ECO:0000256" key="3">
    <source>
        <dbReference type="ARBA" id="ARBA00004496"/>
    </source>
</evidence>
<dbReference type="GO" id="GO:0005524">
    <property type="term" value="F:ATP binding"/>
    <property type="evidence" value="ECO:0007669"/>
    <property type="project" value="UniProtKB-UniRule"/>
</dbReference>
<evidence type="ECO:0000256" key="13">
    <source>
        <dbReference type="ARBA" id="ARBA00047614"/>
    </source>
</evidence>
<evidence type="ECO:0000313" key="16">
    <source>
        <dbReference type="EMBL" id="AGA30301.1"/>
    </source>
</evidence>
<dbReference type="OrthoDB" id="9813261at2"/>
<dbReference type="InterPro" id="IPR011761">
    <property type="entry name" value="ATP-grasp"/>
</dbReference>
<organism evidence="16 17">
    <name type="scientific">Singulisphaera acidiphila (strain ATCC BAA-1392 / DSM 18658 / VKM B-2454 / MOB10)</name>
    <dbReference type="NCBI Taxonomy" id="886293"/>
    <lineage>
        <taxon>Bacteria</taxon>
        <taxon>Pseudomonadati</taxon>
        <taxon>Planctomycetota</taxon>
        <taxon>Planctomycetia</taxon>
        <taxon>Isosphaerales</taxon>
        <taxon>Isosphaeraceae</taxon>
        <taxon>Singulisphaera</taxon>
    </lineage>
</organism>
<dbReference type="GO" id="GO:0071555">
    <property type="term" value="P:cell wall organization"/>
    <property type="evidence" value="ECO:0007669"/>
    <property type="project" value="UniProtKB-KW"/>
</dbReference>
<dbReference type="Gene3D" id="3.30.470.20">
    <property type="entry name" value="ATP-grasp fold, B domain"/>
    <property type="match status" value="1"/>
</dbReference>